<name>A0A8J3E4S5_9PROT</name>
<evidence type="ECO:0000313" key="2">
    <source>
        <dbReference type="Proteomes" id="UP000646365"/>
    </source>
</evidence>
<evidence type="ECO:0000313" key="1">
    <source>
        <dbReference type="EMBL" id="GGF41117.1"/>
    </source>
</evidence>
<sequence length="164" mass="18794">MTTEAPAHDGLHDFDFLIGRWQAHLKKLLNPLTGSTEWIEYEGTSVTRKLWGDRANTEEFAVSGIGHDRRIEAQTLRLYNPEARQWSIYLVDAAKGNLALPPVIGQFTDGRGEFYDHEIFDGRAIFVRYVWFDVSPQAARMEQSFSADGGRTWEVNWICSLTRD</sequence>
<reference evidence="1" key="2">
    <citation type="submission" date="2020-09" db="EMBL/GenBank/DDBJ databases">
        <authorList>
            <person name="Sun Q."/>
            <person name="Zhou Y."/>
        </authorList>
    </citation>
    <scope>NUCLEOTIDE SEQUENCE</scope>
    <source>
        <strain evidence="1">CGMCC 1.15725</strain>
    </source>
</reference>
<gene>
    <name evidence="1" type="ORF">GCM10011611_54450</name>
</gene>
<dbReference type="EMBL" id="BMJQ01000017">
    <property type="protein sequence ID" value="GGF41117.1"/>
    <property type="molecule type" value="Genomic_DNA"/>
</dbReference>
<dbReference type="AlphaFoldDB" id="A0A8J3E4S5"/>
<evidence type="ECO:0008006" key="3">
    <source>
        <dbReference type="Google" id="ProtNLM"/>
    </source>
</evidence>
<dbReference type="Proteomes" id="UP000646365">
    <property type="component" value="Unassembled WGS sequence"/>
</dbReference>
<dbReference type="RefSeq" id="WP_229743980.1">
    <property type="nucleotide sequence ID" value="NZ_BMJQ01000017.1"/>
</dbReference>
<comment type="caution">
    <text evidence="1">The sequence shown here is derived from an EMBL/GenBank/DDBJ whole genome shotgun (WGS) entry which is preliminary data.</text>
</comment>
<protein>
    <recommendedName>
        <fullName evidence="3">DUF1579 domain-containing protein</fullName>
    </recommendedName>
</protein>
<keyword evidence="2" id="KW-1185">Reference proteome</keyword>
<organism evidence="1 2">
    <name type="scientific">Aliidongia dinghuensis</name>
    <dbReference type="NCBI Taxonomy" id="1867774"/>
    <lineage>
        <taxon>Bacteria</taxon>
        <taxon>Pseudomonadati</taxon>
        <taxon>Pseudomonadota</taxon>
        <taxon>Alphaproteobacteria</taxon>
        <taxon>Rhodospirillales</taxon>
        <taxon>Dongiaceae</taxon>
        <taxon>Aliidongia</taxon>
    </lineage>
</organism>
<proteinExistence type="predicted"/>
<reference evidence="1" key="1">
    <citation type="journal article" date="2014" name="Int. J. Syst. Evol. Microbiol.">
        <title>Complete genome sequence of Corynebacterium casei LMG S-19264T (=DSM 44701T), isolated from a smear-ripened cheese.</title>
        <authorList>
            <consortium name="US DOE Joint Genome Institute (JGI-PGF)"/>
            <person name="Walter F."/>
            <person name="Albersmeier A."/>
            <person name="Kalinowski J."/>
            <person name="Ruckert C."/>
        </authorList>
    </citation>
    <scope>NUCLEOTIDE SEQUENCE</scope>
    <source>
        <strain evidence="1">CGMCC 1.15725</strain>
    </source>
</reference>
<accession>A0A8J3E4S5</accession>